<evidence type="ECO:0000313" key="2">
    <source>
        <dbReference type="EMBL" id="SEF29493.1"/>
    </source>
</evidence>
<keyword evidence="1" id="KW-1133">Transmembrane helix</keyword>
<sequence length="73" mass="7514">MARTVSAFALAASAAVIGIIWAINGGLDGDIAAVAAASVLSSATLVAVTLRHRLRRWQLEADRVAALVCRNGL</sequence>
<accession>A0A1H5QTQ0</accession>
<evidence type="ECO:0000256" key="1">
    <source>
        <dbReference type="SAM" id="Phobius"/>
    </source>
</evidence>
<keyword evidence="1" id="KW-0472">Membrane</keyword>
<gene>
    <name evidence="2" type="ORF">SAMN05421837_104722</name>
</gene>
<protein>
    <submittedName>
        <fullName evidence="2">Uncharacterized protein</fullName>
    </submittedName>
</protein>
<reference evidence="3" key="1">
    <citation type="submission" date="2016-10" db="EMBL/GenBank/DDBJ databases">
        <authorList>
            <person name="Varghese N."/>
            <person name="Submissions S."/>
        </authorList>
    </citation>
    <scope>NUCLEOTIDE SEQUENCE [LARGE SCALE GENOMIC DNA]</scope>
    <source>
        <strain evidence="3">DSM 44654</strain>
    </source>
</reference>
<keyword evidence="3" id="KW-1185">Reference proteome</keyword>
<proteinExistence type="predicted"/>
<name>A0A1H5QTQ0_9PSEU</name>
<keyword evidence="1" id="KW-0812">Transmembrane</keyword>
<organism evidence="2 3">
    <name type="scientific">Amycolatopsis pretoriensis</name>
    <dbReference type="NCBI Taxonomy" id="218821"/>
    <lineage>
        <taxon>Bacteria</taxon>
        <taxon>Bacillati</taxon>
        <taxon>Actinomycetota</taxon>
        <taxon>Actinomycetes</taxon>
        <taxon>Pseudonocardiales</taxon>
        <taxon>Pseudonocardiaceae</taxon>
        <taxon>Amycolatopsis</taxon>
    </lineage>
</organism>
<dbReference type="RefSeq" id="WP_086674510.1">
    <property type="nucleotide sequence ID" value="NZ_FNUJ01000004.1"/>
</dbReference>
<dbReference type="Proteomes" id="UP000198878">
    <property type="component" value="Unassembled WGS sequence"/>
</dbReference>
<dbReference type="AlphaFoldDB" id="A0A1H5QTQ0"/>
<dbReference type="EMBL" id="FNUJ01000004">
    <property type="protein sequence ID" value="SEF29493.1"/>
    <property type="molecule type" value="Genomic_DNA"/>
</dbReference>
<dbReference type="STRING" id="218821.SAMN05421837_104722"/>
<feature type="transmembrane region" description="Helical" evidence="1">
    <location>
        <begin position="32"/>
        <end position="50"/>
    </location>
</feature>
<evidence type="ECO:0000313" key="3">
    <source>
        <dbReference type="Proteomes" id="UP000198878"/>
    </source>
</evidence>